<organism evidence="1 2">
    <name type="scientific">Smittium culicis</name>
    <dbReference type="NCBI Taxonomy" id="133412"/>
    <lineage>
        <taxon>Eukaryota</taxon>
        <taxon>Fungi</taxon>
        <taxon>Fungi incertae sedis</taxon>
        <taxon>Zoopagomycota</taxon>
        <taxon>Kickxellomycotina</taxon>
        <taxon>Harpellomycetes</taxon>
        <taxon>Harpellales</taxon>
        <taxon>Legeriomycetaceae</taxon>
        <taxon>Smittium</taxon>
    </lineage>
</organism>
<dbReference type="Proteomes" id="UP000187429">
    <property type="component" value="Unassembled WGS sequence"/>
</dbReference>
<protein>
    <submittedName>
        <fullName evidence="1">Uncharacterized protein</fullName>
    </submittedName>
</protein>
<accession>A0A1R1YS89</accession>
<reference evidence="2" key="1">
    <citation type="submission" date="2017-01" db="EMBL/GenBank/DDBJ databases">
        <authorList>
            <person name="Wang Y."/>
            <person name="White M."/>
            <person name="Kvist S."/>
            <person name="Moncalvo J.-M."/>
        </authorList>
    </citation>
    <scope>NUCLEOTIDE SEQUENCE [LARGE SCALE GENOMIC DNA]</scope>
    <source>
        <strain evidence="2">ID-206-W2</strain>
    </source>
</reference>
<keyword evidence="2" id="KW-1185">Reference proteome</keyword>
<evidence type="ECO:0000313" key="2">
    <source>
        <dbReference type="Proteomes" id="UP000187429"/>
    </source>
</evidence>
<dbReference type="AlphaFoldDB" id="A0A1R1YS89"/>
<sequence>MYYCKCLNFTLHVEKFNIDNEGHYVDNTTARWNKMLLDSRTVNIEEDYKTDWENDENYSKAYKLIIPNLHFENEESVFAIEQATKLFLIDIYAILGCISL</sequence>
<proteinExistence type="predicted"/>
<gene>
    <name evidence="1" type="ORF">AYI69_g710</name>
</gene>
<name>A0A1R1YS89_9FUNG</name>
<dbReference type="EMBL" id="LSSM01000186">
    <property type="protein sequence ID" value="OMJ29769.1"/>
    <property type="molecule type" value="Genomic_DNA"/>
</dbReference>
<comment type="caution">
    <text evidence="1">The sequence shown here is derived from an EMBL/GenBank/DDBJ whole genome shotgun (WGS) entry which is preliminary data.</text>
</comment>
<evidence type="ECO:0000313" key="1">
    <source>
        <dbReference type="EMBL" id="OMJ29769.1"/>
    </source>
</evidence>